<proteinExistence type="predicted"/>
<sequence>MTQAEQKTVWLRHLVLAKKRAYQIMTIYPAGRHRLTAGPKEQPPRKLSGKRTSGEDGTLERSHLHKDGSPKG</sequence>
<feature type="compositionally biased region" description="Basic and acidic residues" evidence="1">
    <location>
        <begin position="52"/>
        <end position="72"/>
    </location>
</feature>
<evidence type="ECO:0000256" key="1">
    <source>
        <dbReference type="SAM" id="MobiDB-lite"/>
    </source>
</evidence>
<name>A0A081CW54_9HYPH</name>
<protein>
    <submittedName>
        <fullName evidence="2">Uncharacterized protein</fullName>
    </submittedName>
</protein>
<evidence type="ECO:0000313" key="3">
    <source>
        <dbReference type="Proteomes" id="UP000028701"/>
    </source>
</evidence>
<organism evidence="2 3">
    <name type="scientific">Agrobacterium rubi TR3 = NBRC 13261</name>
    <dbReference type="NCBI Taxonomy" id="1368415"/>
    <lineage>
        <taxon>Bacteria</taxon>
        <taxon>Pseudomonadati</taxon>
        <taxon>Pseudomonadota</taxon>
        <taxon>Alphaproteobacteria</taxon>
        <taxon>Hyphomicrobiales</taxon>
        <taxon>Rhizobiaceae</taxon>
        <taxon>Rhizobium/Agrobacterium group</taxon>
        <taxon>Agrobacterium</taxon>
    </lineage>
</organism>
<reference evidence="2 3" key="1">
    <citation type="submission" date="2014-08" db="EMBL/GenBank/DDBJ databases">
        <title>Whole genome shotgun sequence of Rhizobium rubi NBRC 13261.</title>
        <authorList>
            <person name="Katano-Makiyama Y."/>
            <person name="Hosoyama A."/>
            <person name="Hashimoto M."/>
            <person name="Hosoyama Y."/>
            <person name="Noguchi M."/>
            <person name="Tsuchikane K."/>
            <person name="Uohara A."/>
            <person name="Ohji S."/>
            <person name="Ichikawa N."/>
            <person name="Kimura A."/>
            <person name="Yamazoe A."/>
            <person name="Fujita N."/>
        </authorList>
    </citation>
    <scope>NUCLEOTIDE SEQUENCE [LARGE SCALE GENOMIC DNA]</scope>
    <source>
        <strain evidence="2 3">NBRC 13261</strain>
    </source>
</reference>
<dbReference type="EMBL" id="BBJU01000014">
    <property type="protein sequence ID" value="GAK70900.1"/>
    <property type="molecule type" value="Genomic_DNA"/>
</dbReference>
<dbReference type="AlphaFoldDB" id="A0A081CW54"/>
<evidence type="ECO:0000313" key="2">
    <source>
        <dbReference type="EMBL" id="GAK70900.1"/>
    </source>
</evidence>
<feature type="region of interest" description="Disordered" evidence="1">
    <location>
        <begin position="34"/>
        <end position="72"/>
    </location>
</feature>
<accession>A0A081CW54</accession>
<comment type="caution">
    <text evidence="2">The sequence shown here is derived from an EMBL/GenBank/DDBJ whole genome shotgun (WGS) entry which is preliminary data.</text>
</comment>
<dbReference type="Proteomes" id="UP000028701">
    <property type="component" value="Unassembled WGS sequence"/>
</dbReference>
<gene>
    <name evidence="2" type="ORF">RRU01S_14_01210</name>
</gene>